<gene>
    <name evidence="1" type="ORF">AABB31_12455</name>
</gene>
<dbReference type="EMBL" id="CP151767">
    <property type="protein sequence ID" value="WZU65906.1"/>
    <property type="molecule type" value="Genomic_DNA"/>
</dbReference>
<proteinExistence type="predicted"/>
<evidence type="ECO:0000313" key="1">
    <source>
        <dbReference type="EMBL" id="WZU65906.1"/>
    </source>
</evidence>
<keyword evidence="2" id="KW-1185">Reference proteome</keyword>
<evidence type="ECO:0000313" key="2">
    <source>
        <dbReference type="Proteomes" id="UP001470809"/>
    </source>
</evidence>
<reference evidence="2" key="1">
    <citation type="submission" date="2024-04" db="EMBL/GenBank/DDBJ databases">
        <title>Phylogenomic analyses of a clade within the roseobacter group suggest taxonomic reassignments of species of the genera Aestuariivita, Citreicella, Loktanella, Nautella, Pelagibaca, Ruegeria, Thalassobius, Thiobacimonas and Tropicibacter, and the proposal o.</title>
        <authorList>
            <person name="Jeon C.O."/>
        </authorList>
    </citation>
    <scope>NUCLEOTIDE SEQUENCE [LARGE SCALE GENOMIC DNA]</scope>
    <source>
        <strain evidence="2">SS1-5</strain>
    </source>
</reference>
<protein>
    <submittedName>
        <fullName evidence="1">Uncharacterized protein</fullName>
    </submittedName>
</protein>
<sequence length="111" mass="12434">MAFQWDGLGSMLARFRAVMIDGELNICGAYTNSGGRKYSDLNREVMRQATIKMNGTRLLNDLRYFNVISNSQKDVYLEGSNAACRTTGIAATPEEIATVEIDVRSGTYRRR</sequence>
<accession>A0AAN0MDD7</accession>
<dbReference type="KEGG" id="yrh:AABB31_12455"/>
<organism evidence="1 2">
    <name type="scientific">Yoonia rhodophyticola</name>
    <dbReference type="NCBI Taxonomy" id="3137370"/>
    <lineage>
        <taxon>Bacteria</taxon>
        <taxon>Pseudomonadati</taxon>
        <taxon>Pseudomonadota</taxon>
        <taxon>Alphaproteobacteria</taxon>
        <taxon>Rhodobacterales</taxon>
        <taxon>Paracoccaceae</taxon>
        <taxon>Yoonia</taxon>
    </lineage>
</organism>
<dbReference type="AlphaFoldDB" id="A0AAN0MDD7"/>
<dbReference type="RefSeq" id="WP_342075238.1">
    <property type="nucleotide sequence ID" value="NZ_CP151767.2"/>
</dbReference>
<name>A0AAN0MDD7_9RHOB</name>
<reference evidence="1 2" key="2">
    <citation type="submission" date="2024-08" db="EMBL/GenBank/DDBJ databases">
        <title>Phylogenomic analyses of a clade within the roseobacter group suggest taxonomic reassignments of species of the genera Aestuariivita, Citreicella, Loktanella, Nautella, Pelagibaca, Ruegeria, Thalassobius, Thiobacimonas and Tropicibacter, and the proposal o.</title>
        <authorList>
            <person name="Jeon C.O."/>
        </authorList>
    </citation>
    <scope>NUCLEOTIDE SEQUENCE [LARGE SCALE GENOMIC DNA]</scope>
    <source>
        <strain evidence="1 2">SS1-5</strain>
    </source>
</reference>
<dbReference type="Proteomes" id="UP001470809">
    <property type="component" value="Chromosome"/>
</dbReference>